<dbReference type="eggNOG" id="ENOG5031N46">
    <property type="taxonomic scope" value="Bacteria"/>
</dbReference>
<evidence type="ECO:0000313" key="1">
    <source>
        <dbReference type="EMBL" id="CCO60142.1"/>
    </source>
</evidence>
<sequence>MDLLNERSEAEALEQVCKIFGHKVAKFIAYSEKDLIKYCNYISSIDSSHGPRGEELMPLCIHISAHGNKKGIEFGSDFLRWREVFEAMKPIFTDMNDYDGEVFVSLSSCEAGSQGLDRLIAKEWEHTGKIDPPRYIFTTSDDGGVRWDHAVVSWTVFYHRIANIQIIKKDQVQDVIDDIKQCIDTHISYFRWDSTKSEYLYYSPDDDSSYF</sequence>
<proteinExistence type="predicted"/>
<dbReference type="AlphaFoldDB" id="U4KBH2"/>
<dbReference type="RefSeq" id="WP_022560790.1">
    <property type="nucleotide sequence ID" value="NC_022543.1"/>
</dbReference>
<organism evidence="1 2">
    <name type="scientific">Vibrio nigripulchritudo</name>
    <dbReference type="NCBI Taxonomy" id="28173"/>
    <lineage>
        <taxon>Bacteria</taxon>
        <taxon>Pseudomonadati</taxon>
        <taxon>Pseudomonadota</taxon>
        <taxon>Gammaproteobacteria</taxon>
        <taxon>Vibrionales</taxon>
        <taxon>Vibrionaceae</taxon>
        <taxon>Vibrio</taxon>
    </lineage>
</organism>
<keyword evidence="2" id="KW-1185">Reference proteome</keyword>
<dbReference type="KEGG" id="vni:VIBNI_B0322"/>
<dbReference type="EMBL" id="FO203527">
    <property type="protein sequence ID" value="CCO60142.1"/>
    <property type="molecule type" value="Genomic_DNA"/>
</dbReference>
<dbReference type="STRING" id="28173.VIBNI_B0322"/>
<reference evidence="1 2" key="1">
    <citation type="journal article" date="2013" name="ISME J.">
        <title>Comparative genomics of pathogenic lineages of Vibrio nigripulchritudo identifies virulence-associated traits.</title>
        <authorList>
            <person name="Goudenege D."/>
            <person name="Labreuche Y."/>
            <person name="Krin E."/>
            <person name="Ansquer D."/>
            <person name="Mangenot S."/>
            <person name="Calteau A."/>
            <person name="Medigue C."/>
            <person name="Mazel D."/>
            <person name="Polz M.F."/>
            <person name="Le Roux F."/>
        </authorList>
    </citation>
    <scope>NUCLEOTIDE SEQUENCE [LARGE SCALE GENOMIC DNA]</scope>
    <source>
        <strain evidence="2">SnF1</strain>
    </source>
</reference>
<evidence type="ECO:0008006" key="3">
    <source>
        <dbReference type="Google" id="ProtNLM"/>
    </source>
</evidence>
<gene>
    <name evidence="1" type="ORF">VIBNI_B0322</name>
</gene>
<dbReference type="Proteomes" id="UP000016895">
    <property type="component" value="Chromosome 2"/>
</dbReference>
<protein>
    <recommendedName>
        <fullName evidence="3">CHAT domain-containing protein</fullName>
    </recommendedName>
</protein>
<accession>U4KBH2</accession>
<evidence type="ECO:0000313" key="2">
    <source>
        <dbReference type="Proteomes" id="UP000016895"/>
    </source>
</evidence>
<dbReference type="PATRIC" id="fig|1260221.3.peg.4004"/>
<name>U4KBH2_9VIBR</name>